<dbReference type="Gene3D" id="3.40.630.30">
    <property type="match status" value="1"/>
</dbReference>
<accession>Q2KYQ5</accession>
<dbReference type="PROSITE" id="PS51186">
    <property type="entry name" value="GNAT"/>
    <property type="match status" value="1"/>
</dbReference>
<dbReference type="PANTHER" id="PTHR43441:SF10">
    <property type="entry name" value="ACETYLTRANSFERASE"/>
    <property type="match status" value="1"/>
</dbReference>
<dbReference type="InterPro" id="IPR016181">
    <property type="entry name" value="Acyl_CoA_acyltransferase"/>
</dbReference>
<evidence type="ECO:0000313" key="2">
    <source>
        <dbReference type="EMBL" id="CAJ49854.1"/>
    </source>
</evidence>
<dbReference type="eggNOG" id="COG1670">
    <property type="taxonomic scope" value="Bacteria"/>
</dbReference>
<dbReference type="OrthoDB" id="5292292at2"/>
<dbReference type="InterPro" id="IPR000182">
    <property type="entry name" value="GNAT_dom"/>
</dbReference>
<reference evidence="2 3" key="1">
    <citation type="journal article" date="2006" name="J. Bacteriol.">
        <title>Comparison of the genome sequence of the poultry pathogen Bordetella avium with those of B. bronchiseptica, B. pertussis, and B. parapertussis reveals extensive diversity in surface structures associated with host interaction.</title>
        <authorList>
            <person name="Sebaihia M."/>
            <person name="Preston A."/>
            <person name="Maskell D.J."/>
            <person name="Kuzmiak H."/>
            <person name="Connell T.D."/>
            <person name="King N.D."/>
            <person name="Orndorff P.E."/>
            <person name="Miyamoto D.M."/>
            <person name="Thomson N.R."/>
            <person name="Harris D."/>
            <person name="Goble A."/>
            <person name="Lord A."/>
            <person name="Murphy L."/>
            <person name="Quail M.A."/>
            <person name="Rutter S."/>
            <person name="Squares R."/>
            <person name="Squares S."/>
            <person name="Woodward J."/>
            <person name="Parkhill J."/>
            <person name="Temple L.M."/>
        </authorList>
    </citation>
    <scope>NUCLEOTIDE SEQUENCE [LARGE SCALE GENOMIC DNA]</scope>
    <source>
        <strain evidence="2 3">197N</strain>
    </source>
</reference>
<dbReference type="Pfam" id="PF13302">
    <property type="entry name" value="Acetyltransf_3"/>
    <property type="match status" value="1"/>
</dbReference>
<dbReference type="RefSeq" id="WP_012417905.1">
    <property type="nucleotide sequence ID" value="NC_010645.1"/>
</dbReference>
<dbReference type="GO" id="GO:1990189">
    <property type="term" value="F:protein N-terminal-serine acetyltransferase activity"/>
    <property type="evidence" value="ECO:0007669"/>
    <property type="project" value="TreeGrafter"/>
</dbReference>
<dbReference type="PANTHER" id="PTHR43441">
    <property type="entry name" value="RIBOSOMAL-PROTEIN-SERINE ACETYLTRANSFERASE"/>
    <property type="match status" value="1"/>
</dbReference>
<dbReference type="Proteomes" id="UP000001977">
    <property type="component" value="Chromosome"/>
</dbReference>
<organism evidence="2 3">
    <name type="scientific">Bordetella avium (strain 197N)</name>
    <dbReference type="NCBI Taxonomy" id="360910"/>
    <lineage>
        <taxon>Bacteria</taxon>
        <taxon>Pseudomonadati</taxon>
        <taxon>Pseudomonadota</taxon>
        <taxon>Betaproteobacteria</taxon>
        <taxon>Burkholderiales</taxon>
        <taxon>Alcaligenaceae</taxon>
        <taxon>Bordetella</taxon>
    </lineage>
</organism>
<gene>
    <name evidence="2" type="ordered locus">BAV2244</name>
</gene>
<evidence type="ECO:0000313" key="3">
    <source>
        <dbReference type="Proteomes" id="UP000001977"/>
    </source>
</evidence>
<protein>
    <submittedName>
        <fullName evidence="2">Acetyltransferase</fullName>
    </submittedName>
</protein>
<dbReference type="STRING" id="360910.BAV2244"/>
<dbReference type="GO" id="GO:0008999">
    <property type="term" value="F:protein-N-terminal-alanine acetyltransferase activity"/>
    <property type="evidence" value="ECO:0007669"/>
    <property type="project" value="TreeGrafter"/>
</dbReference>
<dbReference type="SUPFAM" id="SSF55729">
    <property type="entry name" value="Acyl-CoA N-acyltransferases (Nat)"/>
    <property type="match status" value="1"/>
</dbReference>
<feature type="domain" description="N-acetyltransferase" evidence="1">
    <location>
        <begin position="11"/>
        <end position="165"/>
    </location>
</feature>
<dbReference type="HOGENOM" id="CLU_013985_15_0_4"/>
<sequence>MSWTTIEIVTARLRPFAPSDAAEAFSCITPTLTRYMTFEPAPSAADFETVWRAWLPAIAAGTDFTFTLRSDGRFIGLAGLHRTGDPEPELGIWVRESEHRQGYGKEAVAAVAAWAGAAFAARALRYPVAEKNLPSRRIAERLGGQVFAHEQKAKYLALIYRIPVRE</sequence>
<proteinExistence type="predicted"/>
<dbReference type="InterPro" id="IPR051908">
    <property type="entry name" value="Ribosomal_N-acetyltransferase"/>
</dbReference>
<keyword evidence="3" id="KW-1185">Reference proteome</keyword>
<dbReference type="AlphaFoldDB" id="Q2KYQ5"/>
<dbReference type="GO" id="GO:0005737">
    <property type="term" value="C:cytoplasm"/>
    <property type="evidence" value="ECO:0007669"/>
    <property type="project" value="TreeGrafter"/>
</dbReference>
<evidence type="ECO:0000259" key="1">
    <source>
        <dbReference type="PROSITE" id="PS51186"/>
    </source>
</evidence>
<name>Q2KYQ5_BORA1</name>
<dbReference type="EMBL" id="AM167904">
    <property type="protein sequence ID" value="CAJ49854.1"/>
    <property type="molecule type" value="Genomic_DNA"/>
</dbReference>
<dbReference type="KEGG" id="bav:BAV2244"/>